<comment type="caution">
    <text evidence="12">The sequence shown here is derived from an EMBL/GenBank/DDBJ whole genome shotgun (WGS) entry which is preliminary data.</text>
</comment>
<comment type="similarity">
    <text evidence="2 11">Belongs to the diacylglycerol acyltransferase family.</text>
</comment>
<evidence type="ECO:0000256" key="2">
    <source>
        <dbReference type="ARBA" id="ARBA00005420"/>
    </source>
</evidence>
<protein>
    <recommendedName>
        <fullName evidence="11">Acyltransferase</fullName>
        <ecNumber evidence="11">2.3.1.-</ecNumber>
    </recommendedName>
</protein>
<name>A0A8S1HF16_9PELO</name>
<dbReference type="PANTHER" id="PTHR12317:SF71">
    <property type="entry name" value="ACYLTRANSFERASE"/>
    <property type="match status" value="1"/>
</dbReference>
<keyword evidence="3" id="KW-0444">Lipid biosynthesis</keyword>
<evidence type="ECO:0000256" key="11">
    <source>
        <dbReference type="RuleBase" id="RU367023"/>
    </source>
</evidence>
<proteinExistence type="inferred from homology"/>
<evidence type="ECO:0000256" key="5">
    <source>
        <dbReference type="ARBA" id="ARBA00022692"/>
    </source>
</evidence>
<evidence type="ECO:0000256" key="3">
    <source>
        <dbReference type="ARBA" id="ARBA00022516"/>
    </source>
</evidence>
<evidence type="ECO:0000313" key="13">
    <source>
        <dbReference type="Proteomes" id="UP000835052"/>
    </source>
</evidence>
<keyword evidence="8" id="KW-0443">Lipid metabolism</keyword>
<evidence type="ECO:0000256" key="1">
    <source>
        <dbReference type="ARBA" id="ARBA00004477"/>
    </source>
</evidence>
<dbReference type="Proteomes" id="UP000835052">
    <property type="component" value="Unassembled WGS sequence"/>
</dbReference>
<keyword evidence="4 11" id="KW-0808">Transferase</keyword>
<comment type="caution">
    <text evidence="11">Lacks conserved residue(s) required for the propagation of feature annotation.</text>
</comment>
<dbReference type="Pfam" id="PF03982">
    <property type="entry name" value="DAGAT"/>
    <property type="match status" value="1"/>
</dbReference>
<feature type="transmembrane region" description="Helical" evidence="11">
    <location>
        <begin position="34"/>
        <end position="54"/>
    </location>
</feature>
<keyword evidence="7 11" id="KW-1133">Transmembrane helix</keyword>
<evidence type="ECO:0000256" key="7">
    <source>
        <dbReference type="ARBA" id="ARBA00022989"/>
    </source>
</evidence>
<reference evidence="12" key="1">
    <citation type="submission" date="2020-10" db="EMBL/GenBank/DDBJ databases">
        <authorList>
            <person name="Kikuchi T."/>
        </authorList>
    </citation>
    <scope>NUCLEOTIDE SEQUENCE</scope>
    <source>
        <strain evidence="12">NKZ352</strain>
    </source>
</reference>
<evidence type="ECO:0000256" key="9">
    <source>
        <dbReference type="ARBA" id="ARBA00023136"/>
    </source>
</evidence>
<sequence length="352" mass="40691">MRLRLSSMSKDGPTEVFSILFAPLRVSWKRRVEMLAVMHFIFLWIVLPMMSLWIPFYILFWTPWWWAMISYFAWIWYDWHTPRRGSRPWAWYKECAIWKHFAEYFPLKLVKTAELPPDRNYIIGSHPHGVLSVGAFASFLTTATGFKEKFPGINSTIMTLNGQFYFPFRREFGLLLGGVESSAASLEYLLKVPGQGRAVAIVLGGATEALDAHPGKHILNLSTRRGYCRHALKHGADLVPMYNFGENDIFEQSSNPRGSILRLVQEKIKRNFGFCPPLLRGRGVFNYIFGIIPHRKPITSVMGAPIRVGKVERPTEKQVDELHHRYCQALVKLFEDHKYLHNIPSKVHLTIN</sequence>
<evidence type="ECO:0000256" key="6">
    <source>
        <dbReference type="ARBA" id="ARBA00022824"/>
    </source>
</evidence>
<keyword evidence="6 11" id="KW-0256">Endoplasmic reticulum</keyword>
<dbReference type="EMBL" id="CAJGYM010000039">
    <property type="protein sequence ID" value="CAD6193827.1"/>
    <property type="molecule type" value="Genomic_DNA"/>
</dbReference>
<accession>A0A8S1HF16</accession>
<evidence type="ECO:0000256" key="10">
    <source>
        <dbReference type="ARBA" id="ARBA00023315"/>
    </source>
</evidence>
<keyword evidence="5 11" id="KW-0812">Transmembrane</keyword>
<dbReference type="GO" id="GO:0004144">
    <property type="term" value="F:diacylglycerol O-acyltransferase activity"/>
    <property type="evidence" value="ECO:0007669"/>
    <property type="project" value="TreeGrafter"/>
</dbReference>
<dbReference type="GO" id="GO:0005789">
    <property type="term" value="C:endoplasmic reticulum membrane"/>
    <property type="evidence" value="ECO:0007669"/>
    <property type="project" value="UniProtKB-SubCell"/>
</dbReference>
<evidence type="ECO:0000256" key="4">
    <source>
        <dbReference type="ARBA" id="ARBA00022679"/>
    </source>
</evidence>
<dbReference type="OrthoDB" id="264532at2759"/>
<dbReference type="CDD" id="cd07987">
    <property type="entry name" value="LPLAT_MGAT-like"/>
    <property type="match status" value="1"/>
</dbReference>
<keyword evidence="13" id="KW-1185">Reference proteome</keyword>
<organism evidence="12 13">
    <name type="scientific">Caenorhabditis auriculariae</name>
    <dbReference type="NCBI Taxonomy" id="2777116"/>
    <lineage>
        <taxon>Eukaryota</taxon>
        <taxon>Metazoa</taxon>
        <taxon>Ecdysozoa</taxon>
        <taxon>Nematoda</taxon>
        <taxon>Chromadorea</taxon>
        <taxon>Rhabditida</taxon>
        <taxon>Rhabditina</taxon>
        <taxon>Rhabditomorpha</taxon>
        <taxon>Rhabditoidea</taxon>
        <taxon>Rhabditidae</taxon>
        <taxon>Peloderinae</taxon>
        <taxon>Caenorhabditis</taxon>
    </lineage>
</organism>
<evidence type="ECO:0000313" key="12">
    <source>
        <dbReference type="EMBL" id="CAD6193827.1"/>
    </source>
</evidence>
<dbReference type="AlphaFoldDB" id="A0A8S1HF16"/>
<evidence type="ECO:0000256" key="8">
    <source>
        <dbReference type="ARBA" id="ARBA00023098"/>
    </source>
</evidence>
<keyword evidence="10" id="KW-0012">Acyltransferase</keyword>
<dbReference type="EC" id="2.3.1.-" evidence="11"/>
<dbReference type="InterPro" id="IPR007130">
    <property type="entry name" value="DAGAT"/>
</dbReference>
<dbReference type="GO" id="GO:0019432">
    <property type="term" value="P:triglyceride biosynthetic process"/>
    <property type="evidence" value="ECO:0007669"/>
    <property type="project" value="TreeGrafter"/>
</dbReference>
<dbReference type="PANTHER" id="PTHR12317">
    <property type="entry name" value="DIACYLGLYCEROL O-ACYLTRANSFERASE"/>
    <property type="match status" value="1"/>
</dbReference>
<keyword evidence="9 11" id="KW-0472">Membrane</keyword>
<gene>
    <name evidence="12" type="ORF">CAUJ_LOCUS9746</name>
</gene>
<comment type="subcellular location">
    <subcellularLocation>
        <location evidence="1 11">Endoplasmic reticulum membrane</location>
        <topology evidence="1 11">Multi-pass membrane protein</topology>
    </subcellularLocation>
</comment>